<comment type="similarity">
    <text evidence="1">Belongs to the paxM FAD-dependent monooxygenase family.</text>
</comment>
<keyword evidence="5" id="KW-0503">Monooxygenase</keyword>
<reference evidence="8" key="1">
    <citation type="submission" date="2022-07" db="EMBL/GenBank/DDBJ databases">
        <title>Fungi with potential for degradation of polypropylene.</title>
        <authorList>
            <person name="Gostincar C."/>
        </authorList>
    </citation>
    <scope>NUCLEOTIDE SEQUENCE</scope>
    <source>
        <strain evidence="8">EXF-13287</strain>
    </source>
</reference>
<dbReference type="Pfam" id="PF01266">
    <property type="entry name" value="DAO"/>
    <property type="match status" value="1"/>
</dbReference>
<gene>
    <name evidence="8" type="ORF">NKR19_g268</name>
</gene>
<dbReference type="GO" id="GO:0071949">
    <property type="term" value="F:FAD binding"/>
    <property type="evidence" value="ECO:0007669"/>
    <property type="project" value="InterPro"/>
</dbReference>
<dbReference type="SUPFAM" id="SSF51905">
    <property type="entry name" value="FAD/NAD(P)-binding domain"/>
    <property type="match status" value="1"/>
</dbReference>
<name>A0AA38SMD4_9PEZI</name>
<evidence type="ECO:0000259" key="7">
    <source>
        <dbReference type="Pfam" id="PF01494"/>
    </source>
</evidence>
<organism evidence="8 9">
    <name type="scientific">Coniochaeta hoffmannii</name>
    <dbReference type="NCBI Taxonomy" id="91930"/>
    <lineage>
        <taxon>Eukaryota</taxon>
        <taxon>Fungi</taxon>
        <taxon>Dikarya</taxon>
        <taxon>Ascomycota</taxon>
        <taxon>Pezizomycotina</taxon>
        <taxon>Sordariomycetes</taxon>
        <taxon>Sordariomycetidae</taxon>
        <taxon>Coniochaetales</taxon>
        <taxon>Coniochaetaceae</taxon>
        <taxon>Coniochaeta</taxon>
    </lineage>
</organism>
<evidence type="ECO:0000256" key="3">
    <source>
        <dbReference type="ARBA" id="ARBA00022827"/>
    </source>
</evidence>
<dbReference type="PRINTS" id="PR00420">
    <property type="entry name" value="RNGMNOXGNASE"/>
</dbReference>
<evidence type="ECO:0000256" key="1">
    <source>
        <dbReference type="ARBA" id="ARBA00007992"/>
    </source>
</evidence>
<accession>A0AA38SMD4</accession>
<dbReference type="InterPro" id="IPR050493">
    <property type="entry name" value="FAD-dep_Monooxygenase_BioMet"/>
</dbReference>
<feature type="domain" description="FAD-binding" evidence="7">
    <location>
        <begin position="124"/>
        <end position="334"/>
    </location>
</feature>
<dbReference type="InterPro" id="IPR036188">
    <property type="entry name" value="FAD/NAD-bd_sf"/>
</dbReference>
<dbReference type="InterPro" id="IPR006076">
    <property type="entry name" value="FAD-dep_OxRdtase"/>
</dbReference>
<evidence type="ECO:0000259" key="6">
    <source>
        <dbReference type="Pfam" id="PF01266"/>
    </source>
</evidence>
<dbReference type="PANTHER" id="PTHR13789">
    <property type="entry name" value="MONOOXYGENASE"/>
    <property type="match status" value="1"/>
</dbReference>
<dbReference type="Gene3D" id="3.50.50.60">
    <property type="entry name" value="FAD/NAD(P)-binding domain"/>
    <property type="match status" value="1"/>
</dbReference>
<evidence type="ECO:0000256" key="5">
    <source>
        <dbReference type="ARBA" id="ARBA00023033"/>
    </source>
</evidence>
<keyword evidence="2" id="KW-0285">Flavoprotein</keyword>
<keyword evidence="9" id="KW-1185">Reference proteome</keyword>
<dbReference type="EMBL" id="JANBVN010000003">
    <property type="protein sequence ID" value="KAJ9165487.1"/>
    <property type="molecule type" value="Genomic_DNA"/>
</dbReference>
<sequence length="444" mass="48318">MDVVIAGAGITGLAAAISLRRSGHRVTIYERSSMNNELGAAINVPPNVARFLVPMGLDPVKARQNVEIFGESLWYCHRVDLHESLKRLATDSEGPGIPVEIQLKSEIIKYDPDGPSITLADGTVVAADLVVAADGVHSVAVEAVIGHDNPPQPANHSNCCYRFLISRSDLEAHDVTKFFVEPPGSLVCRIYADHGRSRRLVPYPCRDYEIVNFVGICRVDNFSDNREDWQCSVDKSELVKVFEGYHPSLLAVLDKATEVKRWPLLYRPPIATWYKGRLALAGDAAHPMLPHHGQGGAQGMEDGLALGLAMHGVTDPSQIEKRLALYEKIRRNRACSIQVLSNFGFDESAAPELADFLEAEGGPIPKSTGDMVRLAYGHDVVKRTVAIMTEFDPGWKLPDGLFPARTAMAATGGRPSGTTKQEKIDGNLRVDLQEVPVCGGIEAA</sequence>
<comment type="caution">
    <text evidence="8">The sequence shown here is derived from an EMBL/GenBank/DDBJ whole genome shotgun (WGS) entry which is preliminary data.</text>
</comment>
<proteinExistence type="inferred from homology"/>
<feature type="domain" description="FAD dependent oxidoreductase" evidence="6">
    <location>
        <begin position="2"/>
        <end position="32"/>
    </location>
</feature>
<keyword evidence="4" id="KW-0560">Oxidoreductase</keyword>
<dbReference type="Pfam" id="PF01494">
    <property type="entry name" value="FAD_binding_3"/>
    <property type="match status" value="1"/>
</dbReference>
<keyword evidence="3" id="KW-0274">FAD</keyword>
<dbReference type="GO" id="GO:0004497">
    <property type="term" value="F:monooxygenase activity"/>
    <property type="evidence" value="ECO:0007669"/>
    <property type="project" value="UniProtKB-KW"/>
</dbReference>
<dbReference type="PANTHER" id="PTHR13789:SF215">
    <property type="entry name" value="FAD-BINDING DOMAIN-CONTAINING PROTEIN-RELATED"/>
    <property type="match status" value="1"/>
</dbReference>
<evidence type="ECO:0000313" key="9">
    <source>
        <dbReference type="Proteomes" id="UP001174691"/>
    </source>
</evidence>
<protein>
    <submittedName>
        <fullName evidence="8">FAD/NAD(P)-binding domain-containing protein</fullName>
    </submittedName>
</protein>
<dbReference type="InterPro" id="IPR002938">
    <property type="entry name" value="FAD-bd"/>
</dbReference>
<evidence type="ECO:0000256" key="4">
    <source>
        <dbReference type="ARBA" id="ARBA00023002"/>
    </source>
</evidence>
<dbReference type="AlphaFoldDB" id="A0AA38SMD4"/>
<dbReference type="SUPFAM" id="SSF54373">
    <property type="entry name" value="FAD-linked reductases, C-terminal domain"/>
    <property type="match status" value="1"/>
</dbReference>
<evidence type="ECO:0000313" key="8">
    <source>
        <dbReference type="EMBL" id="KAJ9165487.1"/>
    </source>
</evidence>
<evidence type="ECO:0000256" key="2">
    <source>
        <dbReference type="ARBA" id="ARBA00022630"/>
    </source>
</evidence>
<dbReference type="Proteomes" id="UP001174691">
    <property type="component" value="Unassembled WGS sequence"/>
</dbReference>